<name>A0A9P4HNH6_9PEZI</name>
<feature type="region of interest" description="Disordered" evidence="1">
    <location>
        <begin position="117"/>
        <end position="182"/>
    </location>
</feature>
<reference evidence="2" key="1">
    <citation type="journal article" date="2020" name="Stud. Mycol.">
        <title>101 Dothideomycetes genomes: a test case for predicting lifestyles and emergence of pathogens.</title>
        <authorList>
            <person name="Haridas S."/>
            <person name="Albert R."/>
            <person name="Binder M."/>
            <person name="Bloem J."/>
            <person name="Labutti K."/>
            <person name="Salamov A."/>
            <person name="Andreopoulos B."/>
            <person name="Baker S."/>
            <person name="Barry K."/>
            <person name="Bills G."/>
            <person name="Bluhm B."/>
            <person name="Cannon C."/>
            <person name="Castanera R."/>
            <person name="Culley D."/>
            <person name="Daum C."/>
            <person name="Ezra D."/>
            <person name="Gonzalez J."/>
            <person name="Henrissat B."/>
            <person name="Kuo A."/>
            <person name="Liang C."/>
            <person name="Lipzen A."/>
            <person name="Lutzoni F."/>
            <person name="Magnuson J."/>
            <person name="Mondo S."/>
            <person name="Nolan M."/>
            <person name="Ohm R."/>
            <person name="Pangilinan J."/>
            <person name="Park H.-J."/>
            <person name="Ramirez L."/>
            <person name="Alfaro M."/>
            <person name="Sun H."/>
            <person name="Tritt A."/>
            <person name="Yoshinaga Y."/>
            <person name="Zwiers L.-H."/>
            <person name="Turgeon B."/>
            <person name="Goodwin S."/>
            <person name="Spatafora J."/>
            <person name="Crous P."/>
            <person name="Grigoriev I."/>
        </authorList>
    </citation>
    <scope>NUCLEOTIDE SEQUENCE</scope>
    <source>
        <strain evidence="2">CBS 121410</strain>
    </source>
</reference>
<feature type="compositionally biased region" description="Basic and acidic residues" evidence="1">
    <location>
        <begin position="446"/>
        <end position="472"/>
    </location>
</feature>
<dbReference type="AlphaFoldDB" id="A0A9P4HNH6"/>
<feature type="compositionally biased region" description="Basic and acidic residues" evidence="1">
    <location>
        <begin position="117"/>
        <end position="136"/>
    </location>
</feature>
<feature type="compositionally biased region" description="Polar residues" evidence="1">
    <location>
        <begin position="339"/>
        <end position="348"/>
    </location>
</feature>
<protein>
    <submittedName>
        <fullName evidence="2">Uncharacterized protein</fullName>
    </submittedName>
</protein>
<evidence type="ECO:0000313" key="2">
    <source>
        <dbReference type="EMBL" id="KAF2084939.1"/>
    </source>
</evidence>
<gene>
    <name evidence="2" type="ORF">K490DRAFT_68141</name>
</gene>
<evidence type="ECO:0000313" key="3">
    <source>
        <dbReference type="Proteomes" id="UP000799776"/>
    </source>
</evidence>
<feature type="compositionally biased region" description="Basic residues" evidence="1">
    <location>
        <begin position="162"/>
        <end position="172"/>
    </location>
</feature>
<evidence type="ECO:0000256" key="1">
    <source>
        <dbReference type="SAM" id="MobiDB-lite"/>
    </source>
</evidence>
<organism evidence="2 3">
    <name type="scientific">Saccharata proteae CBS 121410</name>
    <dbReference type="NCBI Taxonomy" id="1314787"/>
    <lineage>
        <taxon>Eukaryota</taxon>
        <taxon>Fungi</taxon>
        <taxon>Dikarya</taxon>
        <taxon>Ascomycota</taxon>
        <taxon>Pezizomycotina</taxon>
        <taxon>Dothideomycetes</taxon>
        <taxon>Dothideomycetes incertae sedis</taxon>
        <taxon>Botryosphaeriales</taxon>
        <taxon>Saccharataceae</taxon>
        <taxon>Saccharata</taxon>
    </lineage>
</organism>
<feature type="region of interest" description="Disordered" evidence="1">
    <location>
        <begin position="427"/>
        <end position="472"/>
    </location>
</feature>
<sequence>MSSGASPTGASVPNPTGQFVYVSNHPEQVPVSLALSLFARGNYLYSLSGENLVPFSMRGEAGEVADAAPLLILSNDVDHPSFESAEANTGPFHVNHWKTEDDLIHARRVKAIEEHDAEVKARTENDKEEKERKETLKANTFKGSSRYGRSKETLSSDGAPRGSKRRRGKKTRDWHVASQGPPSIGAVLAQAHIDSSRPISQQPHRQHQPFVDPHVPHVIAAQHQQPVFEQYSPTPTTFYTSYVPSQHFQSTYGPPGLVQQETLLPANQPQQYSPVVALGQNTSGDYSGAEAGGNSFSYQTQVIQPQSMQPQIIPAAPFVGSGFGYNFSHSFEQPPPQTSLPFQQSSQHPFGPLLQSANQHLPPALDSPSKSPPQGFGILMATPPAIEGGHQHRLNKSSHGAHQHRQESRQQRHLAASNQPFFSFPYGGQYGAIGQSPGRTLQGLSPEERALRTEKSMRTEEKKMLEKRLFKG</sequence>
<proteinExistence type="predicted"/>
<dbReference type="Proteomes" id="UP000799776">
    <property type="component" value="Unassembled WGS sequence"/>
</dbReference>
<dbReference type="EMBL" id="ML978735">
    <property type="protein sequence ID" value="KAF2084939.1"/>
    <property type="molecule type" value="Genomic_DNA"/>
</dbReference>
<comment type="caution">
    <text evidence="2">The sequence shown here is derived from an EMBL/GenBank/DDBJ whole genome shotgun (WGS) entry which is preliminary data.</text>
</comment>
<accession>A0A9P4HNH6</accession>
<feature type="region of interest" description="Disordered" evidence="1">
    <location>
        <begin position="327"/>
        <end position="414"/>
    </location>
</feature>
<keyword evidence="3" id="KW-1185">Reference proteome</keyword>
<feature type="compositionally biased region" description="Basic residues" evidence="1">
    <location>
        <begin position="391"/>
        <end position="403"/>
    </location>
</feature>